<dbReference type="Proteomes" id="UP001152795">
    <property type="component" value="Unassembled WGS sequence"/>
</dbReference>
<feature type="domain" description="Porphobilinogen deaminase C-terminal" evidence="7">
    <location>
        <begin position="136"/>
        <end position="194"/>
    </location>
</feature>
<dbReference type="PIRSF" id="PIRSF001438">
    <property type="entry name" value="4pyrrol_synth_OHMeBilane_synth"/>
    <property type="match status" value="1"/>
</dbReference>
<evidence type="ECO:0000313" key="8">
    <source>
        <dbReference type="EMBL" id="CAB4025133.1"/>
    </source>
</evidence>
<comment type="caution">
    <text evidence="8">The sequence shown here is derived from an EMBL/GenBank/DDBJ whole genome shotgun (WGS) entry which is preliminary data.</text>
</comment>
<dbReference type="FunFam" id="3.40.190.10:FF:000005">
    <property type="entry name" value="Porphobilinogen deaminase"/>
    <property type="match status" value="1"/>
</dbReference>
<evidence type="ECO:0000256" key="3">
    <source>
        <dbReference type="ARBA" id="ARBA00012655"/>
    </source>
</evidence>
<comment type="similarity">
    <text evidence="2">Belongs to the HMBS family.</text>
</comment>
<evidence type="ECO:0000256" key="5">
    <source>
        <dbReference type="ARBA" id="ARBA00023244"/>
    </source>
</evidence>
<accession>A0A6S7KAE0</accession>
<keyword evidence="5" id="KW-0627">Porphyrin biosynthesis</keyword>
<dbReference type="EMBL" id="CACRXK020013431">
    <property type="protein sequence ID" value="CAB4025133.1"/>
    <property type="molecule type" value="Genomic_DNA"/>
</dbReference>
<dbReference type="PANTHER" id="PTHR11557:SF0">
    <property type="entry name" value="PORPHOBILINOGEN DEAMINASE"/>
    <property type="match status" value="1"/>
</dbReference>
<sequence>MYIYPSRDNKYDAVILHKKHHGHTLETLPPGSVIGTSSLRRVAQLARRYPHLKYENVRGNLNTRLRKLDEDNKYDALVLAVAGIHRMNWHERISQILTPPSCLYAVGQGALAVEVRNNDKETLDVLSKLTHLQTLICCAAERAYLHRLEGGCSAPVGISAEWQDNKLKLEGAVLSLDGGQCITDEVCHTVEQNTSENDDMEYLSDISTTCVIIPEYLKHALQCSENSGIELANMLLNRGAGEVMKIAKEMIEKS</sequence>
<feature type="domain" description="Porphobilinogen deaminase N-terminal" evidence="6">
    <location>
        <begin position="3"/>
        <end position="123"/>
    </location>
</feature>
<keyword evidence="9" id="KW-1185">Reference proteome</keyword>
<dbReference type="Gene3D" id="3.40.190.10">
    <property type="entry name" value="Periplasmic binding protein-like II"/>
    <property type="match status" value="1"/>
</dbReference>
<dbReference type="InterPro" id="IPR000860">
    <property type="entry name" value="HemC"/>
</dbReference>
<dbReference type="OrthoDB" id="564646at2759"/>
<dbReference type="SUPFAM" id="SSF53850">
    <property type="entry name" value="Periplasmic binding protein-like II"/>
    <property type="match status" value="1"/>
</dbReference>
<dbReference type="GO" id="GO:0005737">
    <property type="term" value="C:cytoplasm"/>
    <property type="evidence" value="ECO:0007669"/>
    <property type="project" value="TreeGrafter"/>
</dbReference>
<evidence type="ECO:0000259" key="6">
    <source>
        <dbReference type="Pfam" id="PF01379"/>
    </source>
</evidence>
<dbReference type="PRINTS" id="PR00151">
    <property type="entry name" value="PORPHBDMNASE"/>
</dbReference>
<dbReference type="NCBIfam" id="TIGR00212">
    <property type="entry name" value="hemC"/>
    <property type="match status" value="1"/>
</dbReference>
<evidence type="ECO:0000256" key="4">
    <source>
        <dbReference type="ARBA" id="ARBA00022679"/>
    </source>
</evidence>
<reference evidence="8" key="1">
    <citation type="submission" date="2020-04" db="EMBL/GenBank/DDBJ databases">
        <authorList>
            <person name="Alioto T."/>
            <person name="Alioto T."/>
            <person name="Gomez Garrido J."/>
        </authorList>
    </citation>
    <scope>NUCLEOTIDE SEQUENCE</scope>
    <source>
        <strain evidence="8">A484AB</strain>
    </source>
</reference>
<organism evidence="8 9">
    <name type="scientific">Paramuricea clavata</name>
    <name type="common">Red gorgonian</name>
    <name type="synonym">Violescent sea-whip</name>
    <dbReference type="NCBI Taxonomy" id="317549"/>
    <lineage>
        <taxon>Eukaryota</taxon>
        <taxon>Metazoa</taxon>
        <taxon>Cnidaria</taxon>
        <taxon>Anthozoa</taxon>
        <taxon>Octocorallia</taxon>
        <taxon>Malacalcyonacea</taxon>
        <taxon>Plexauridae</taxon>
        <taxon>Paramuricea</taxon>
    </lineage>
</organism>
<dbReference type="InterPro" id="IPR022418">
    <property type="entry name" value="Porphobilinogen_deaminase_C"/>
</dbReference>
<keyword evidence="4" id="KW-0808">Transferase</keyword>
<dbReference type="AlphaFoldDB" id="A0A6S7KAE0"/>
<gene>
    <name evidence="8" type="ORF">PACLA_8A033079</name>
</gene>
<dbReference type="InterPro" id="IPR036803">
    <property type="entry name" value="Porphobilinogen_deaminase_C_sf"/>
</dbReference>
<dbReference type="Pfam" id="PF01379">
    <property type="entry name" value="Porphobil_deam"/>
    <property type="match status" value="1"/>
</dbReference>
<dbReference type="Gene3D" id="3.30.160.40">
    <property type="entry name" value="Porphobilinogen deaminase, C-terminal domain"/>
    <property type="match status" value="1"/>
</dbReference>
<evidence type="ECO:0000256" key="2">
    <source>
        <dbReference type="ARBA" id="ARBA00005638"/>
    </source>
</evidence>
<evidence type="ECO:0000259" key="7">
    <source>
        <dbReference type="Pfam" id="PF03900"/>
    </source>
</evidence>
<dbReference type="Pfam" id="PF03900">
    <property type="entry name" value="Porphobil_deamC"/>
    <property type="match status" value="1"/>
</dbReference>
<evidence type="ECO:0000256" key="1">
    <source>
        <dbReference type="ARBA" id="ARBA00001916"/>
    </source>
</evidence>
<comment type="cofactor">
    <cofactor evidence="1">
        <name>dipyrromethane</name>
        <dbReference type="ChEBI" id="CHEBI:60342"/>
    </cofactor>
</comment>
<dbReference type="PANTHER" id="PTHR11557">
    <property type="entry name" value="PORPHOBILINOGEN DEAMINASE"/>
    <property type="match status" value="1"/>
</dbReference>
<dbReference type="GO" id="GO:0004418">
    <property type="term" value="F:hydroxymethylbilane synthase activity"/>
    <property type="evidence" value="ECO:0007669"/>
    <property type="project" value="UniProtKB-EC"/>
</dbReference>
<dbReference type="SUPFAM" id="SSF54782">
    <property type="entry name" value="Porphobilinogen deaminase (hydroxymethylbilane synthase), C-terminal domain"/>
    <property type="match status" value="1"/>
</dbReference>
<dbReference type="InterPro" id="IPR022417">
    <property type="entry name" value="Porphobilin_deaminase_N"/>
</dbReference>
<proteinExistence type="inferred from homology"/>
<protein>
    <recommendedName>
        <fullName evidence="3">hydroxymethylbilane synthase</fullName>
        <ecNumber evidence="3">2.5.1.61</ecNumber>
    </recommendedName>
</protein>
<evidence type="ECO:0000313" key="9">
    <source>
        <dbReference type="Proteomes" id="UP001152795"/>
    </source>
</evidence>
<dbReference type="EC" id="2.5.1.61" evidence="3"/>
<name>A0A6S7KAE0_PARCT</name>
<dbReference type="GO" id="GO:0006783">
    <property type="term" value="P:heme biosynthetic process"/>
    <property type="evidence" value="ECO:0007669"/>
    <property type="project" value="TreeGrafter"/>
</dbReference>